<dbReference type="PANTHER" id="PTHR43124:SF3">
    <property type="entry name" value="CHLORAMPHENICOL EFFLUX PUMP RV0191"/>
    <property type="match status" value="1"/>
</dbReference>
<evidence type="ECO:0000256" key="5">
    <source>
        <dbReference type="ARBA" id="ARBA00022989"/>
    </source>
</evidence>
<dbReference type="Pfam" id="PF07690">
    <property type="entry name" value="MFS_1"/>
    <property type="match status" value="1"/>
</dbReference>
<proteinExistence type="predicted"/>
<evidence type="ECO:0000256" key="2">
    <source>
        <dbReference type="ARBA" id="ARBA00022448"/>
    </source>
</evidence>
<keyword evidence="2" id="KW-0813">Transport</keyword>
<dbReference type="SUPFAM" id="SSF103473">
    <property type="entry name" value="MFS general substrate transporter"/>
    <property type="match status" value="1"/>
</dbReference>
<accession>A0A517DVC1</accession>
<feature type="transmembrane region" description="Helical" evidence="7">
    <location>
        <begin position="222"/>
        <end position="244"/>
    </location>
</feature>
<dbReference type="InterPro" id="IPR036259">
    <property type="entry name" value="MFS_trans_sf"/>
</dbReference>
<dbReference type="AlphaFoldDB" id="A0A517DVC1"/>
<reference evidence="9 10" key="1">
    <citation type="submission" date="2019-02" db="EMBL/GenBank/DDBJ databases">
        <title>Closed genome of Sporomusa termitida DSM 4440.</title>
        <authorList>
            <person name="Poehlein A."/>
            <person name="Daniel R."/>
        </authorList>
    </citation>
    <scope>NUCLEOTIDE SEQUENCE [LARGE SCALE GENOMIC DNA]</scope>
    <source>
        <strain evidence="9 10">DSM 4440</strain>
    </source>
</reference>
<dbReference type="InterPro" id="IPR050189">
    <property type="entry name" value="MFS_Efflux_Transporters"/>
</dbReference>
<keyword evidence="3" id="KW-1003">Cell membrane</keyword>
<evidence type="ECO:0000256" key="4">
    <source>
        <dbReference type="ARBA" id="ARBA00022692"/>
    </source>
</evidence>
<feature type="transmembrane region" description="Helical" evidence="7">
    <location>
        <begin position="199"/>
        <end position="216"/>
    </location>
</feature>
<feature type="transmembrane region" description="Helical" evidence="7">
    <location>
        <begin position="141"/>
        <end position="161"/>
    </location>
</feature>
<dbReference type="PROSITE" id="PS50850">
    <property type="entry name" value="MFS"/>
    <property type="match status" value="1"/>
</dbReference>
<dbReference type="GO" id="GO:0005886">
    <property type="term" value="C:plasma membrane"/>
    <property type="evidence" value="ECO:0007669"/>
    <property type="project" value="UniProtKB-SubCell"/>
</dbReference>
<keyword evidence="5 7" id="KW-1133">Transmembrane helix</keyword>
<evidence type="ECO:0000256" key="6">
    <source>
        <dbReference type="ARBA" id="ARBA00023136"/>
    </source>
</evidence>
<dbReference type="PANTHER" id="PTHR43124">
    <property type="entry name" value="PURINE EFFLUX PUMP PBUE"/>
    <property type="match status" value="1"/>
</dbReference>
<dbReference type="Proteomes" id="UP000320776">
    <property type="component" value="Chromosome"/>
</dbReference>
<keyword evidence="4 7" id="KW-0812">Transmembrane</keyword>
<evidence type="ECO:0000256" key="1">
    <source>
        <dbReference type="ARBA" id="ARBA00004651"/>
    </source>
</evidence>
<dbReference type="KEGG" id="sted:SPTER_26880"/>
<dbReference type="InterPro" id="IPR011701">
    <property type="entry name" value="MFS"/>
</dbReference>
<dbReference type="Gene3D" id="1.20.1250.20">
    <property type="entry name" value="MFS general substrate transporter like domains"/>
    <property type="match status" value="1"/>
</dbReference>
<protein>
    <submittedName>
        <fullName evidence="9">Major Facilitator Superfamily protein</fullName>
    </submittedName>
</protein>
<sequence>MSWVTTGFITAGIIGQIFSSAVNDYWGWRGIFALLAFAYLILALLNNFLLAHSSPSEAKQENLFPAVKKFMSHPDLPKAYFAAFTLLLSFVALYSSLDRYLFSKFQLNSQEAFYIRTMGIAGIAGSLFVPKLAQKLSFQQLAALGIALMLSGLLLCVWSGSVAGVQMALIIFIAGLLITIPSIITLIGQLAGKMRNMAVTWYTFILFVGASVGPLIASAGDFSLVIGILAFMLSIAFFSVLRIASGKGGGSG</sequence>
<evidence type="ECO:0000256" key="3">
    <source>
        <dbReference type="ARBA" id="ARBA00022475"/>
    </source>
</evidence>
<evidence type="ECO:0000259" key="8">
    <source>
        <dbReference type="PROSITE" id="PS50850"/>
    </source>
</evidence>
<keyword evidence="10" id="KW-1185">Reference proteome</keyword>
<keyword evidence="6 7" id="KW-0472">Membrane</keyword>
<dbReference type="GO" id="GO:0022857">
    <property type="term" value="F:transmembrane transporter activity"/>
    <property type="evidence" value="ECO:0007669"/>
    <property type="project" value="InterPro"/>
</dbReference>
<feature type="transmembrane region" description="Helical" evidence="7">
    <location>
        <begin position="30"/>
        <end position="50"/>
    </location>
</feature>
<organism evidence="9 10">
    <name type="scientific">Sporomusa termitida</name>
    <dbReference type="NCBI Taxonomy" id="2377"/>
    <lineage>
        <taxon>Bacteria</taxon>
        <taxon>Bacillati</taxon>
        <taxon>Bacillota</taxon>
        <taxon>Negativicutes</taxon>
        <taxon>Selenomonadales</taxon>
        <taxon>Sporomusaceae</taxon>
        <taxon>Sporomusa</taxon>
    </lineage>
</organism>
<evidence type="ECO:0000256" key="7">
    <source>
        <dbReference type="SAM" id="Phobius"/>
    </source>
</evidence>
<feature type="transmembrane region" description="Helical" evidence="7">
    <location>
        <begin position="79"/>
        <end position="97"/>
    </location>
</feature>
<feature type="domain" description="Major facilitator superfamily (MFS) profile" evidence="8">
    <location>
        <begin position="1"/>
        <end position="248"/>
    </location>
</feature>
<feature type="transmembrane region" description="Helical" evidence="7">
    <location>
        <begin position="112"/>
        <end position="129"/>
    </location>
</feature>
<name>A0A517DVC1_9FIRM</name>
<evidence type="ECO:0000313" key="9">
    <source>
        <dbReference type="EMBL" id="QDR81310.1"/>
    </source>
</evidence>
<feature type="transmembrane region" description="Helical" evidence="7">
    <location>
        <begin position="167"/>
        <end position="187"/>
    </location>
</feature>
<gene>
    <name evidence="9" type="ORF">SPTER_26880</name>
</gene>
<dbReference type="InterPro" id="IPR020846">
    <property type="entry name" value="MFS_dom"/>
</dbReference>
<evidence type="ECO:0000313" key="10">
    <source>
        <dbReference type="Proteomes" id="UP000320776"/>
    </source>
</evidence>
<dbReference type="EMBL" id="CP036259">
    <property type="protein sequence ID" value="QDR81310.1"/>
    <property type="molecule type" value="Genomic_DNA"/>
</dbReference>
<comment type="subcellular location">
    <subcellularLocation>
        <location evidence="1">Cell membrane</location>
        <topology evidence="1">Multi-pass membrane protein</topology>
    </subcellularLocation>
</comment>